<protein>
    <recommendedName>
        <fullName evidence="1">DUF3291 domain-containing protein</fullName>
    </recommendedName>
</protein>
<evidence type="ECO:0000313" key="2">
    <source>
        <dbReference type="EMBL" id="GHE12346.1"/>
    </source>
</evidence>
<dbReference type="Pfam" id="PF11695">
    <property type="entry name" value="DUF3291"/>
    <property type="match status" value="1"/>
</dbReference>
<name>A0A918YQM3_9ACTN</name>
<gene>
    <name evidence="2" type="ORF">GCM10010339_75320</name>
</gene>
<keyword evidence="3" id="KW-1185">Reference proteome</keyword>
<evidence type="ECO:0000313" key="3">
    <source>
        <dbReference type="Proteomes" id="UP000655443"/>
    </source>
</evidence>
<feature type="domain" description="DUF3291" evidence="1">
    <location>
        <begin position="16"/>
        <end position="99"/>
    </location>
</feature>
<reference evidence="2" key="2">
    <citation type="submission" date="2020-09" db="EMBL/GenBank/DDBJ databases">
        <authorList>
            <person name="Sun Q."/>
            <person name="Ohkuma M."/>
        </authorList>
    </citation>
    <scope>NUCLEOTIDE SEQUENCE</scope>
    <source>
        <strain evidence="2">JCM 4714</strain>
    </source>
</reference>
<reference evidence="2" key="1">
    <citation type="journal article" date="2014" name="Int. J. Syst. Evol. Microbiol.">
        <title>Complete genome sequence of Corynebacterium casei LMG S-19264T (=DSM 44701T), isolated from a smear-ripened cheese.</title>
        <authorList>
            <consortium name="US DOE Joint Genome Institute (JGI-PGF)"/>
            <person name="Walter F."/>
            <person name="Albersmeier A."/>
            <person name="Kalinowski J."/>
            <person name="Ruckert C."/>
        </authorList>
    </citation>
    <scope>NUCLEOTIDE SEQUENCE</scope>
    <source>
        <strain evidence="2">JCM 4714</strain>
    </source>
</reference>
<proteinExistence type="predicted"/>
<dbReference type="Proteomes" id="UP000655443">
    <property type="component" value="Unassembled WGS sequence"/>
</dbReference>
<comment type="caution">
    <text evidence="2">The sequence shown here is derived from an EMBL/GenBank/DDBJ whole genome shotgun (WGS) entry which is preliminary data.</text>
</comment>
<dbReference type="EMBL" id="BMVG01000033">
    <property type="protein sequence ID" value="GHE12346.1"/>
    <property type="molecule type" value="Genomic_DNA"/>
</dbReference>
<sequence length="100" mass="11163">MGRSVPPRFLARTPAVWRQIGHARGAYGLTLSAQPLRRTFWTPSAWESAGALKAFAHSGAHRPISRALAAQMRDVSFVTWRTTSDQLPLGWAEAEHRLKK</sequence>
<dbReference type="AlphaFoldDB" id="A0A918YQM3"/>
<dbReference type="InterPro" id="IPR021708">
    <property type="entry name" value="DUF3291"/>
</dbReference>
<accession>A0A918YQM3</accession>
<evidence type="ECO:0000259" key="1">
    <source>
        <dbReference type="Pfam" id="PF11695"/>
    </source>
</evidence>
<organism evidence="2 3">
    <name type="scientific">Streptomyces alanosinicus</name>
    <dbReference type="NCBI Taxonomy" id="68171"/>
    <lineage>
        <taxon>Bacteria</taxon>
        <taxon>Bacillati</taxon>
        <taxon>Actinomycetota</taxon>
        <taxon>Actinomycetes</taxon>
        <taxon>Kitasatosporales</taxon>
        <taxon>Streptomycetaceae</taxon>
        <taxon>Streptomyces</taxon>
    </lineage>
</organism>